<name>A0A4Q1KY70_9FLAO</name>
<dbReference type="NCBIfam" id="NF038128">
    <property type="entry name" value="choice_anch_J"/>
    <property type="match status" value="1"/>
</dbReference>
<dbReference type="Gene3D" id="2.60.120.380">
    <property type="match status" value="1"/>
</dbReference>
<feature type="domain" description="Fibronectin type-III" evidence="3">
    <location>
        <begin position="621"/>
        <end position="712"/>
    </location>
</feature>
<accession>A0A4Q1KY70</accession>
<dbReference type="SMART" id="SM00060">
    <property type="entry name" value="FN3"/>
    <property type="match status" value="5"/>
</dbReference>
<dbReference type="CDD" id="cd00063">
    <property type="entry name" value="FN3"/>
    <property type="match status" value="4"/>
</dbReference>
<reference evidence="5" key="1">
    <citation type="submission" date="2019-01" db="EMBL/GenBank/DDBJ databases">
        <title>Cytophagaceae bacterium strain CAR-16.</title>
        <authorList>
            <person name="Chen W.-M."/>
        </authorList>
    </citation>
    <scope>NUCLEOTIDE SEQUENCE [LARGE SCALE GENOMIC DNA]</scope>
    <source>
        <strain evidence="5">ICH-30</strain>
    </source>
</reference>
<dbReference type="InterPro" id="IPR013783">
    <property type="entry name" value="Ig-like_fold"/>
</dbReference>
<protein>
    <submittedName>
        <fullName evidence="4">Fibronectin type III domain-containing protein</fullName>
    </submittedName>
</protein>
<dbReference type="InterPro" id="IPR049804">
    <property type="entry name" value="Choice_anch_L"/>
</dbReference>
<dbReference type="Gene3D" id="2.60.120.200">
    <property type="match status" value="1"/>
</dbReference>
<evidence type="ECO:0000256" key="1">
    <source>
        <dbReference type="ARBA" id="ARBA00022737"/>
    </source>
</evidence>
<sequence length="1802" mass="190895">MKKITFLLLLFLLTGTVSLAQENFEGGIPSGWTVFNNGFGTNQWTTVSTVTNPPTVCEGTISAFANGRENIGAGNTSEKWMVTDLLTVPQNGQLIFSTRSTINGFDNTTYQIRVSTVSQTSGFTIVAQWSEAELNAIFNICEEKTVDLGTAGFAGQDIYIAFVMLVNQPTTAPTGDRWIVDDIRLVEQCINPENIQVGGISLDGATITWDNPGGAAQFEVEIVEFPNTPTGSGELVTGTTFNATGLSATTQYEVYVRAVCDQSNSEWVGPANFLTTSPGQTCNAPIQIASLPYSTTDNTSVYGDDVNGPPGTGCGSPNGFLDGDDVFYSFTAQNNGVVNITMTPTGTWSGLFVYNSCANVGVSCIAGVANSDQTPRVIDLPVTAGQTYYIVISTWAAPQSVAYTLTLQVVNCPPPASLSAANIGQSSAELSWSNPSGATAWEVAVQPAGSAIPSGSGVTATTNSGFLADGLTAATAYQYYVRADCGDGTFSVWSGPFLFNTTICEPSEQCTYTFRLQDSFGDGWNGATMLVRQNGIIVATLGPSFINGFGPIDIAVSLCNNLPFDLFWENGGGFSTEVRVSIINPSPFNQVLYALTTSSPGLVGSVLYSGTVDCDNPACLPPSGVTVSTIGDTSATVSWTVIPGVTQYEVIVLPAGSPAPTASSTGEIVTGNSLELTGLTAATLYDVYVRSICSTPTPSNWTQPASFNTTICEVANQCLYSFILTDSFGDGWNGNTMNVTQNGIVVGVIGPTFTNGFGPVTVTVPLCDNLPFELFWNTGGAFAFEVGVEIIDPFGEQLFIKLPGEGTQGTSLYSGFVSCTPPSCPKPNTLVASALTQTGATLTWNEIGTATSWEVIILPAGSPAPLPTDTGVVLTEPTYTVNDLEPGTAYVFYVRAICAVDDLSNWAGPRAFVTLIANDDCDNAIPVPVNPDTNCSLFVNGTVIGATASSQPNDCDGTADDDVWFEFVAETTTHSVNLINITGSTTFLIHAVYSGDECGNLVQIECNDNNQSVISGLTPGETYKIRVFTWTGTPNQTSTFDVCVGTVPPPISANTTQYTVPELVQDILINSTCALVSNITWSTGTNFGSENGIGYFEQNGSTFPFENGIVMTTGNAASSPGPNLNTLGDGNQAWVGDADLEAIILAATGNPMNSRNASIIEFDFVPLTDFISFDFIFASEEYGTFQCTFSDAFAFLLTDLNTNVTTNLAVIPNTNVPVSVVTIRDQAHNDDCGSVNPEYFDAFYELPTGLNPLGAPIDYNGVTIPMIASSSVIPNNTYRIKLVIADRQDNSFDSAVFLKGGSFNIGNIELGEDFLVASGNALCPGDTTVIDSGLSPDTFTFQWLLGEDVIADETGPSLVVDEPGQYTLIAQYTNTNCSTSDSIIIEYFDDFVTGEPNDLYFCSASGFGTFDLTQNDEPLTAPLGINYVIGYYLTEVDATLNQNVIANPTAFNNTENPQTIYVRVSPVSGDCFALNNFQLIVEDLTPQFTITPDFSICEGAIGTIEVTPTNYDPNSVTFSWTIDTNPLPDTTSSISVTTAGVYEVTVDFGGCTNTASTTVTVIPFVDIEPIEDVSACDTFVLPELSVGNYYTQSNGTGEQLLAGSEITETTTLFVFVQNDDCSDEETFTITINTIVADIFEDVSVCESYTLPDLSANNAYYTQADGLGTQLLPGEFITETSTVYVYASSETTPNCTDQSSFTVTVSSEILPTFDPISVCQGSESPLLPTTSLEGVTGTWSGTIDTSVAGNFDFTFTPDGTFECAIATTITVEVKPTQAATFDTITTTYCQGATADALPLSNNS</sequence>
<dbReference type="RefSeq" id="WP_164975349.1">
    <property type="nucleotide sequence ID" value="NZ_SBKQ01000001.1"/>
</dbReference>
<dbReference type="Pfam" id="PF00041">
    <property type="entry name" value="fn3"/>
    <property type="match status" value="4"/>
</dbReference>
<dbReference type="EMBL" id="SBKQ01000001">
    <property type="protein sequence ID" value="RXR35313.1"/>
    <property type="molecule type" value="Genomic_DNA"/>
</dbReference>
<evidence type="ECO:0000313" key="5">
    <source>
        <dbReference type="Proteomes" id="UP000289734"/>
    </source>
</evidence>
<feature type="domain" description="Fibronectin type-III" evidence="3">
    <location>
        <begin position="191"/>
        <end position="279"/>
    </location>
</feature>
<feature type="domain" description="Fibronectin type-III" evidence="3">
    <location>
        <begin position="826"/>
        <end position="917"/>
    </location>
</feature>
<keyword evidence="5" id="KW-1185">Reference proteome</keyword>
<dbReference type="Gene3D" id="2.60.40.10">
    <property type="entry name" value="Immunoglobulins"/>
    <property type="match status" value="4"/>
</dbReference>
<evidence type="ECO:0000313" key="4">
    <source>
        <dbReference type="EMBL" id="RXR35313.1"/>
    </source>
</evidence>
<dbReference type="InterPro" id="IPR003961">
    <property type="entry name" value="FN3_dom"/>
</dbReference>
<gene>
    <name evidence="4" type="ORF">EQG68_00005</name>
</gene>
<dbReference type="PANTHER" id="PTHR46708">
    <property type="entry name" value="TENASCIN"/>
    <property type="match status" value="1"/>
</dbReference>
<keyword evidence="2" id="KW-0732">Signal</keyword>
<dbReference type="InterPro" id="IPR056600">
    <property type="entry name" value="GBD_T9SS_assoc"/>
</dbReference>
<proteinExistence type="predicted"/>
<dbReference type="InterPro" id="IPR036116">
    <property type="entry name" value="FN3_sf"/>
</dbReference>
<feature type="domain" description="Fibronectin type-III" evidence="3">
    <location>
        <begin position="414"/>
        <end position="506"/>
    </location>
</feature>
<feature type="signal peptide" evidence="2">
    <location>
        <begin position="1"/>
        <end position="20"/>
    </location>
</feature>
<evidence type="ECO:0000259" key="3">
    <source>
        <dbReference type="PROSITE" id="PS50853"/>
    </source>
</evidence>
<feature type="non-terminal residue" evidence="4">
    <location>
        <position position="1802"/>
    </location>
</feature>
<dbReference type="NCBIfam" id="NF038133">
    <property type="entry name" value="choice_anch_L"/>
    <property type="match status" value="1"/>
</dbReference>
<organism evidence="4 5">
    <name type="scientific">Flavobacterium piscinae</name>
    <dbReference type="NCBI Taxonomy" id="2506424"/>
    <lineage>
        <taxon>Bacteria</taxon>
        <taxon>Pseudomonadati</taxon>
        <taxon>Bacteroidota</taxon>
        <taxon>Flavobacteriia</taxon>
        <taxon>Flavobacteriales</taxon>
        <taxon>Flavobacteriaceae</taxon>
        <taxon>Flavobacterium</taxon>
    </lineage>
</organism>
<keyword evidence="1" id="KW-0677">Repeat</keyword>
<evidence type="ECO:0000256" key="2">
    <source>
        <dbReference type="SAM" id="SignalP"/>
    </source>
</evidence>
<dbReference type="InterPro" id="IPR050991">
    <property type="entry name" value="ECM_Regulatory_Proteins"/>
</dbReference>
<dbReference type="Proteomes" id="UP000289734">
    <property type="component" value="Unassembled WGS sequence"/>
</dbReference>
<dbReference type="PROSITE" id="PS50853">
    <property type="entry name" value="FN3"/>
    <property type="match status" value="4"/>
</dbReference>
<dbReference type="PANTHER" id="PTHR46708:SF2">
    <property type="entry name" value="FIBRONECTIN TYPE-III DOMAIN-CONTAINING PROTEIN"/>
    <property type="match status" value="1"/>
</dbReference>
<dbReference type="SUPFAM" id="SSF49265">
    <property type="entry name" value="Fibronectin type III"/>
    <property type="match status" value="3"/>
</dbReference>
<dbReference type="Pfam" id="PF23759">
    <property type="entry name" value="GBD_T9SS_assoc"/>
    <property type="match status" value="2"/>
</dbReference>
<comment type="caution">
    <text evidence="4">The sequence shown here is derived from an EMBL/GenBank/DDBJ whole genome shotgun (WGS) entry which is preliminary data.</text>
</comment>
<feature type="chain" id="PRO_5020736501" evidence="2">
    <location>
        <begin position="21"/>
        <end position="1802"/>
    </location>
</feature>